<dbReference type="Pfam" id="PF20398">
    <property type="entry name" value="DUF6691"/>
    <property type="match status" value="1"/>
</dbReference>
<feature type="transmembrane region" description="Helical" evidence="1">
    <location>
        <begin position="42"/>
        <end position="61"/>
    </location>
</feature>
<sequence>MARTASAFAAGLLFGLGLIVSGMADPAKVLAFLDVAGRWDPSLAFVMAGAVSVFAIGYRIATRRGRPLLAARLDIPTRRDLDPRLVAGAAIFGVGWGLAGLCPGPALTLLTVASAPAAIFVAAMVVGMVLVTLLPSPASTPTALQGDDA</sequence>
<proteinExistence type="predicted"/>
<name>A0A2R4WNG3_9HYPH</name>
<accession>A0A2R4WNG3</accession>
<dbReference type="RefSeq" id="WP_099954885.1">
    <property type="nucleotide sequence ID" value="NZ_CP028843.1"/>
</dbReference>
<evidence type="ECO:0000313" key="3">
    <source>
        <dbReference type="Proteomes" id="UP000244755"/>
    </source>
</evidence>
<evidence type="ECO:0000313" key="2">
    <source>
        <dbReference type="EMBL" id="AWB23087.1"/>
    </source>
</evidence>
<dbReference type="EMBL" id="CP028843">
    <property type="protein sequence ID" value="AWB23087.1"/>
    <property type="molecule type" value="Genomic_DNA"/>
</dbReference>
<organism evidence="2 3">
    <name type="scientific">Methylobacterium currus</name>
    <dbReference type="NCBI Taxonomy" id="2051553"/>
    <lineage>
        <taxon>Bacteria</taxon>
        <taxon>Pseudomonadati</taxon>
        <taxon>Pseudomonadota</taxon>
        <taxon>Alphaproteobacteria</taxon>
        <taxon>Hyphomicrobiales</taxon>
        <taxon>Methylobacteriaceae</taxon>
        <taxon>Methylobacterium</taxon>
    </lineage>
</organism>
<dbReference type="OrthoDB" id="9790409at2"/>
<dbReference type="InterPro" id="IPR046513">
    <property type="entry name" value="DUF6691"/>
</dbReference>
<keyword evidence="1" id="KW-0812">Transmembrane</keyword>
<keyword evidence="1" id="KW-0472">Membrane</keyword>
<evidence type="ECO:0000256" key="1">
    <source>
        <dbReference type="SAM" id="Phobius"/>
    </source>
</evidence>
<keyword evidence="1" id="KW-1133">Transmembrane helix</keyword>
<reference evidence="2 3" key="1">
    <citation type="submission" date="2018-04" db="EMBL/GenBank/DDBJ databases">
        <title>Methylobacterium sp. PR1016A genome.</title>
        <authorList>
            <person name="Park W."/>
        </authorList>
    </citation>
    <scope>NUCLEOTIDE SEQUENCE [LARGE SCALE GENOMIC DNA]</scope>
    <source>
        <strain evidence="2 3">PR1016A</strain>
    </source>
</reference>
<keyword evidence="3" id="KW-1185">Reference proteome</keyword>
<dbReference type="AlphaFoldDB" id="A0A2R4WNG3"/>
<protein>
    <submittedName>
        <fullName evidence="2">YeeE/YedE family protein</fullName>
    </submittedName>
</protein>
<feature type="transmembrane region" description="Helical" evidence="1">
    <location>
        <begin position="81"/>
        <end position="101"/>
    </location>
</feature>
<feature type="transmembrane region" description="Helical" evidence="1">
    <location>
        <begin position="107"/>
        <end position="134"/>
    </location>
</feature>
<dbReference type="KEGG" id="mee:DA075_21085"/>
<dbReference type="Proteomes" id="UP000244755">
    <property type="component" value="Chromosome 1"/>
</dbReference>
<gene>
    <name evidence="2" type="ORF">DA075_21085</name>
</gene>